<reference evidence="3 4" key="1">
    <citation type="submission" date="2018-06" db="EMBL/GenBank/DDBJ databases">
        <authorList>
            <consortium name="Pathogen Informatics"/>
            <person name="Doyle S."/>
        </authorList>
    </citation>
    <scope>NUCLEOTIDE SEQUENCE [LARGE SCALE GENOMIC DNA]</scope>
    <source>
        <strain evidence="3 4">NCTC10295</strain>
    </source>
</reference>
<organism evidence="3 4">
    <name type="scientific">Bergeriella denitrificans</name>
    <name type="common">Neisseria denitrificans</name>
    <dbReference type="NCBI Taxonomy" id="494"/>
    <lineage>
        <taxon>Bacteria</taxon>
        <taxon>Pseudomonadati</taxon>
        <taxon>Pseudomonadota</taxon>
        <taxon>Betaproteobacteria</taxon>
        <taxon>Neisseriales</taxon>
        <taxon>Neisseriaceae</taxon>
        <taxon>Bergeriella</taxon>
    </lineage>
</organism>
<dbReference type="Proteomes" id="UP000254651">
    <property type="component" value="Unassembled WGS sequence"/>
</dbReference>
<sequence>MLPKTLMTVLFSAALAAQAAPVFNLFELGVQPAQTERYRQIGEHNIRTSIAREKGTLAMYSLQSADTPNLRYMVEIYADDAAYQAHLQSPQYRTFLAAAPHILTDRKQKTELVPQLLSDKKVFQTASTLTRLTIADIRPEAQQAFRPALRAYAAAAKTAPGLSAVYAATEKNQPNRWYLFEIYENEAAYQAHRFTPHAQAYLSDTADMLLNRQTVALQPLTLGNQGHLAFDADITP</sequence>
<dbReference type="InterPro" id="IPR050744">
    <property type="entry name" value="AI-2_Isomerase_LsrG"/>
</dbReference>
<name>A0A378UDI1_BERDE</name>
<evidence type="ECO:0000256" key="1">
    <source>
        <dbReference type="SAM" id="SignalP"/>
    </source>
</evidence>
<feature type="domain" description="ABM" evidence="2">
    <location>
        <begin position="129"/>
        <end position="217"/>
    </location>
</feature>
<proteinExistence type="predicted"/>
<dbReference type="InterPro" id="IPR007138">
    <property type="entry name" value="ABM_dom"/>
</dbReference>
<protein>
    <submittedName>
        <fullName evidence="3">Autoinducer-2 (AI-2) modifying protein LsrG</fullName>
    </submittedName>
</protein>
<dbReference type="SUPFAM" id="SSF54909">
    <property type="entry name" value="Dimeric alpha+beta barrel"/>
    <property type="match status" value="2"/>
</dbReference>
<dbReference type="EMBL" id="UGQS01000001">
    <property type="protein sequence ID" value="STZ75426.1"/>
    <property type="molecule type" value="Genomic_DNA"/>
</dbReference>
<dbReference type="AlphaFoldDB" id="A0A378UDI1"/>
<feature type="signal peptide" evidence="1">
    <location>
        <begin position="1"/>
        <end position="19"/>
    </location>
</feature>
<feature type="domain" description="ABM" evidence="2">
    <location>
        <begin position="22"/>
        <end position="112"/>
    </location>
</feature>
<keyword evidence="4" id="KW-1185">Reference proteome</keyword>
<evidence type="ECO:0000259" key="2">
    <source>
        <dbReference type="PROSITE" id="PS51725"/>
    </source>
</evidence>
<dbReference type="InterPro" id="IPR011008">
    <property type="entry name" value="Dimeric_a/b-barrel"/>
</dbReference>
<evidence type="ECO:0000313" key="4">
    <source>
        <dbReference type="Proteomes" id="UP000254651"/>
    </source>
</evidence>
<evidence type="ECO:0000313" key="3">
    <source>
        <dbReference type="EMBL" id="STZ75426.1"/>
    </source>
</evidence>
<feature type="chain" id="PRO_5016623680" evidence="1">
    <location>
        <begin position="20"/>
        <end position="236"/>
    </location>
</feature>
<dbReference type="PROSITE" id="PS51725">
    <property type="entry name" value="ABM"/>
    <property type="match status" value="2"/>
</dbReference>
<gene>
    <name evidence="3" type="ORF">NCTC10295_00150</name>
</gene>
<keyword evidence="1" id="KW-0732">Signal</keyword>
<dbReference type="PANTHER" id="PTHR33336:SF3">
    <property type="entry name" value="ABM DOMAIN-CONTAINING PROTEIN"/>
    <property type="match status" value="1"/>
</dbReference>
<dbReference type="Gene3D" id="3.30.70.100">
    <property type="match status" value="1"/>
</dbReference>
<dbReference type="Pfam" id="PF03992">
    <property type="entry name" value="ABM"/>
    <property type="match status" value="2"/>
</dbReference>
<dbReference type="GO" id="GO:0003824">
    <property type="term" value="F:catalytic activity"/>
    <property type="evidence" value="ECO:0007669"/>
    <property type="project" value="TreeGrafter"/>
</dbReference>
<accession>A0A378UDI1</accession>
<dbReference type="PANTHER" id="PTHR33336">
    <property type="entry name" value="QUINOL MONOOXYGENASE YGIN-RELATED"/>
    <property type="match status" value="1"/>
</dbReference>